<accession>A0A2Z7AY92</accession>
<name>A0A2Z7AY92_9LAMI</name>
<dbReference type="EMBL" id="KV010873">
    <property type="protein sequence ID" value="KZV26854.1"/>
    <property type="molecule type" value="Genomic_DNA"/>
</dbReference>
<keyword evidence="3" id="KW-1185">Reference proteome</keyword>
<sequence>MGDAWRRCCESWPDIVARTGRASCAMLAETLRFPAPLFAQMVARRGGAPAARWASRWSSLVVRWLAAGGRRLAQLDRCWSTLYARPCVAVGATWGAPLRAGLADGRRSSCDGWPLEGDAWRSLIAAGRHFTRGRASLLHAASCAAAAIFVVVVPSPVAAPASLRRCRDGWSDFF</sequence>
<feature type="transmembrane region" description="Helical" evidence="1">
    <location>
        <begin position="137"/>
        <end position="157"/>
    </location>
</feature>
<dbReference type="AlphaFoldDB" id="A0A2Z7AY92"/>
<evidence type="ECO:0000313" key="3">
    <source>
        <dbReference type="Proteomes" id="UP000250235"/>
    </source>
</evidence>
<protein>
    <submittedName>
        <fullName evidence="2">Pentatricopeptide repeat-containing protein mitochondrial-like</fullName>
    </submittedName>
</protein>
<proteinExistence type="predicted"/>
<keyword evidence="1" id="KW-0472">Membrane</keyword>
<evidence type="ECO:0000313" key="2">
    <source>
        <dbReference type="EMBL" id="KZV26854.1"/>
    </source>
</evidence>
<gene>
    <name evidence="2" type="ORF">F511_42555</name>
</gene>
<dbReference type="Proteomes" id="UP000250235">
    <property type="component" value="Unassembled WGS sequence"/>
</dbReference>
<reference evidence="2 3" key="1">
    <citation type="journal article" date="2015" name="Proc. Natl. Acad. Sci. U.S.A.">
        <title>The resurrection genome of Boea hygrometrica: A blueprint for survival of dehydration.</title>
        <authorList>
            <person name="Xiao L."/>
            <person name="Yang G."/>
            <person name="Zhang L."/>
            <person name="Yang X."/>
            <person name="Zhao S."/>
            <person name="Ji Z."/>
            <person name="Zhou Q."/>
            <person name="Hu M."/>
            <person name="Wang Y."/>
            <person name="Chen M."/>
            <person name="Xu Y."/>
            <person name="Jin H."/>
            <person name="Xiao X."/>
            <person name="Hu G."/>
            <person name="Bao F."/>
            <person name="Hu Y."/>
            <person name="Wan P."/>
            <person name="Li L."/>
            <person name="Deng X."/>
            <person name="Kuang T."/>
            <person name="Xiang C."/>
            <person name="Zhu J.K."/>
            <person name="Oliver M.J."/>
            <person name="He Y."/>
        </authorList>
    </citation>
    <scope>NUCLEOTIDE SEQUENCE [LARGE SCALE GENOMIC DNA]</scope>
    <source>
        <strain evidence="3">cv. XS01</strain>
    </source>
</reference>
<evidence type="ECO:0000256" key="1">
    <source>
        <dbReference type="SAM" id="Phobius"/>
    </source>
</evidence>
<keyword evidence="1" id="KW-0812">Transmembrane</keyword>
<organism evidence="2 3">
    <name type="scientific">Dorcoceras hygrometricum</name>
    <dbReference type="NCBI Taxonomy" id="472368"/>
    <lineage>
        <taxon>Eukaryota</taxon>
        <taxon>Viridiplantae</taxon>
        <taxon>Streptophyta</taxon>
        <taxon>Embryophyta</taxon>
        <taxon>Tracheophyta</taxon>
        <taxon>Spermatophyta</taxon>
        <taxon>Magnoliopsida</taxon>
        <taxon>eudicotyledons</taxon>
        <taxon>Gunneridae</taxon>
        <taxon>Pentapetalae</taxon>
        <taxon>asterids</taxon>
        <taxon>lamiids</taxon>
        <taxon>Lamiales</taxon>
        <taxon>Gesneriaceae</taxon>
        <taxon>Didymocarpoideae</taxon>
        <taxon>Trichosporeae</taxon>
        <taxon>Loxocarpinae</taxon>
        <taxon>Dorcoceras</taxon>
    </lineage>
</organism>
<keyword evidence="1" id="KW-1133">Transmembrane helix</keyword>